<dbReference type="GO" id="GO:0070646">
    <property type="term" value="P:protein modification by small protein removal"/>
    <property type="evidence" value="ECO:0007669"/>
    <property type="project" value="TreeGrafter"/>
</dbReference>
<evidence type="ECO:0000256" key="1">
    <source>
        <dbReference type="ARBA" id="ARBA00008140"/>
    </source>
</evidence>
<evidence type="ECO:0000256" key="2">
    <source>
        <dbReference type="ARBA" id="ARBA00022670"/>
    </source>
</evidence>
<accession>A0A7S2M6Y3</accession>
<feature type="domain" description="PPPDE" evidence="4">
    <location>
        <begin position="16"/>
        <end position="145"/>
    </location>
</feature>
<dbReference type="Gene3D" id="3.90.1720.30">
    <property type="entry name" value="PPPDE domains"/>
    <property type="match status" value="1"/>
</dbReference>
<dbReference type="EMBL" id="HBGW01075637">
    <property type="protein sequence ID" value="CAD9626881.1"/>
    <property type="molecule type" value="Transcribed_RNA"/>
</dbReference>
<dbReference type="InterPro" id="IPR008580">
    <property type="entry name" value="PPPDE_dom"/>
</dbReference>
<evidence type="ECO:0000313" key="5">
    <source>
        <dbReference type="EMBL" id="CAD9626881.1"/>
    </source>
</evidence>
<dbReference type="GO" id="GO:0006508">
    <property type="term" value="P:proteolysis"/>
    <property type="evidence" value="ECO:0007669"/>
    <property type="project" value="UniProtKB-KW"/>
</dbReference>
<comment type="similarity">
    <text evidence="1">Belongs to the DeSI family.</text>
</comment>
<keyword evidence="3" id="KW-0378">Hydrolase</keyword>
<name>A0A7S2M6Y3_9DINO</name>
<gene>
    <name evidence="5" type="ORF">BRAN1462_LOCUS48105</name>
</gene>
<protein>
    <recommendedName>
        <fullName evidence="4">PPPDE domain-containing protein</fullName>
    </recommendedName>
</protein>
<sequence>MGAAAAHQHGVRAAGHRVEVTATALGPGIPGVQAYHTSVTVDDTEFAFDVNGISPGPPGHSHQFLKNEPVVRYVGVSALSCSDMLKALGPFFFRGSYDLLRKNCNSFSDCALFCLLGLRLDPRYRSLEKMGQAVDELACIVQIISEGFYRPNPCANGFDVEKVVQKMCAMKQHYGLAAVH</sequence>
<dbReference type="Pfam" id="PF05903">
    <property type="entry name" value="Peptidase_C97"/>
    <property type="match status" value="1"/>
</dbReference>
<proteinExistence type="inferred from homology"/>
<evidence type="ECO:0000256" key="3">
    <source>
        <dbReference type="ARBA" id="ARBA00022801"/>
    </source>
</evidence>
<dbReference type="PROSITE" id="PS51858">
    <property type="entry name" value="PPPDE"/>
    <property type="match status" value="1"/>
</dbReference>
<dbReference type="GO" id="GO:0008233">
    <property type="term" value="F:peptidase activity"/>
    <property type="evidence" value="ECO:0007669"/>
    <property type="project" value="UniProtKB-KW"/>
</dbReference>
<keyword evidence="2" id="KW-0645">Protease</keyword>
<dbReference type="SMART" id="SM01179">
    <property type="entry name" value="DUF862"/>
    <property type="match status" value="1"/>
</dbReference>
<organism evidence="5">
    <name type="scientific">Zooxanthella nutricula</name>
    <dbReference type="NCBI Taxonomy" id="1333877"/>
    <lineage>
        <taxon>Eukaryota</taxon>
        <taxon>Sar</taxon>
        <taxon>Alveolata</taxon>
        <taxon>Dinophyceae</taxon>
        <taxon>Peridiniales</taxon>
        <taxon>Peridiniales incertae sedis</taxon>
        <taxon>Zooxanthella</taxon>
    </lineage>
</organism>
<evidence type="ECO:0000259" key="4">
    <source>
        <dbReference type="PROSITE" id="PS51858"/>
    </source>
</evidence>
<dbReference type="InterPro" id="IPR042266">
    <property type="entry name" value="PPPDE_sf"/>
</dbReference>
<dbReference type="PANTHER" id="PTHR12378">
    <property type="entry name" value="DESUMOYLATING ISOPEPTIDASE"/>
    <property type="match status" value="1"/>
</dbReference>
<dbReference type="AlphaFoldDB" id="A0A7S2M6Y3"/>
<reference evidence="5" key="1">
    <citation type="submission" date="2021-01" db="EMBL/GenBank/DDBJ databases">
        <authorList>
            <person name="Corre E."/>
            <person name="Pelletier E."/>
            <person name="Niang G."/>
            <person name="Scheremetjew M."/>
            <person name="Finn R."/>
            <person name="Kale V."/>
            <person name="Holt S."/>
            <person name="Cochrane G."/>
            <person name="Meng A."/>
            <person name="Brown T."/>
            <person name="Cohen L."/>
        </authorList>
    </citation>
    <scope>NUCLEOTIDE SEQUENCE</scope>
    <source>
        <strain evidence="5">RCC3387</strain>
    </source>
</reference>